<keyword evidence="2" id="KW-0812">Transmembrane</keyword>
<keyword evidence="2" id="KW-0472">Membrane</keyword>
<reference evidence="3 4" key="1">
    <citation type="submission" date="2022-03" db="EMBL/GenBank/DDBJ databases">
        <title>Metagenome-assembled genomes from swine fecal metagenomes.</title>
        <authorList>
            <person name="Holman D.B."/>
            <person name="Kommadath A."/>
        </authorList>
    </citation>
    <scope>NUCLEOTIDE SEQUENCE [LARGE SCALE GENOMIC DNA]</scope>
    <source>
        <strain evidence="3">SUG147</strain>
    </source>
</reference>
<organism evidence="3 4">
    <name type="scientific">Candidatus Colimorpha enterica</name>
    <dbReference type="NCBI Taxonomy" id="3083063"/>
    <lineage>
        <taxon>Bacteria</taxon>
        <taxon>Pseudomonadati</taxon>
        <taxon>Bacteroidota</taxon>
        <taxon>Bacteroidia</taxon>
        <taxon>Bacteroidales</taxon>
        <taxon>Candidatus Colimorpha</taxon>
    </lineage>
</organism>
<name>A0AAE3FHN4_9BACT</name>
<protein>
    <submittedName>
        <fullName evidence="3">Uncharacterized protein</fullName>
    </submittedName>
</protein>
<comment type="caution">
    <text evidence="3">The sequence shown here is derived from an EMBL/GenBank/DDBJ whole genome shotgun (WGS) entry which is preliminary data.</text>
</comment>
<dbReference type="Proteomes" id="UP001139365">
    <property type="component" value="Unassembled WGS sequence"/>
</dbReference>
<evidence type="ECO:0000313" key="4">
    <source>
        <dbReference type="Proteomes" id="UP001139365"/>
    </source>
</evidence>
<dbReference type="EMBL" id="JALEMU010000111">
    <property type="protein sequence ID" value="MCI5755998.1"/>
    <property type="molecule type" value="Genomic_DNA"/>
</dbReference>
<evidence type="ECO:0000256" key="2">
    <source>
        <dbReference type="SAM" id="Phobius"/>
    </source>
</evidence>
<proteinExistence type="predicted"/>
<keyword evidence="2" id="KW-1133">Transmembrane helix</keyword>
<evidence type="ECO:0000256" key="1">
    <source>
        <dbReference type="SAM" id="MobiDB-lite"/>
    </source>
</evidence>
<sequence>MKQKGTLRLIAGLQALAAVTGMLAAGIISVGAEEKAMTAKKTVWSFRELLEADTSFAVEGIYTEDSGNYTETVVGVRSVASGSNAGSWAKYDIKTVFDTAPVREGDTIRLSVRLWKDDGYNGRQAFGMTLLYYPNAFTDPYSDFRKPIGSMLFTTQKTYESYKTEVDPVYGFSYKVVSLDHTVTSDEVAFLNSKGITPMIGHSFSRNYNVSPLSLFGYAVYNVTQNVCYTNLNGAGFVEAGGSGTVNEIITVKKYDTAYAVGSTVKAGRDAVFPTLSSEARGTGQYRYTFNVTGMAGKSYRLKAYAVTDSGNTVQVGEQTFIASGEEETRALFFNLREEYAALCFGMETGEAALQVKSVSYEGRVGDCGEEDAFERIRLPALRVMTLIGNLPEKIKLSDAGAVAEAANAYRALNSEQRAEVMNADRLENSEIRAEVLRKNAEAVSAVTEKISGINADDPDRAYTVAVRNAYNSLTAVQKKAVSTADYMKLKNAEKKLAAENAGGESTEPGNEETADSAEQKPGEKAKITPAKFIALGAVFFALIAVGFTAAVKIKRDKQS</sequence>
<accession>A0AAE3FHN4</accession>
<dbReference type="AlphaFoldDB" id="A0AAE3FHN4"/>
<feature type="transmembrane region" description="Helical" evidence="2">
    <location>
        <begin position="533"/>
        <end position="552"/>
    </location>
</feature>
<feature type="region of interest" description="Disordered" evidence="1">
    <location>
        <begin position="498"/>
        <end position="524"/>
    </location>
</feature>
<evidence type="ECO:0000313" key="3">
    <source>
        <dbReference type="EMBL" id="MCI5755998.1"/>
    </source>
</evidence>
<gene>
    <name evidence="3" type="ORF">MR241_06865</name>
</gene>